<evidence type="ECO:0000313" key="2">
    <source>
        <dbReference type="EMBL" id="GFO45307.1"/>
    </source>
</evidence>
<protein>
    <submittedName>
        <fullName evidence="2">von Willebrand factor a domain-containing protein 8</fullName>
    </submittedName>
</protein>
<proteinExistence type="predicted"/>
<feature type="region of interest" description="Disordered" evidence="1">
    <location>
        <begin position="1"/>
        <end position="36"/>
    </location>
</feature>
<reference evidence="2 3" key="1">
    <citation type="journal article" date="2021" name="Elife">
        <title>Chloroplast acquisition without the gene transfer in kleptoplastic sea slugs, Plakobranchus ocellatus.</title>
        <authorList>
            <person name="Maeda T."/>
            <person name="Takahashi S."/>
            <person name="Yoshida T."/>
            <person name="Shimamura S."/>
            <person name="Takaki Y."/>
            <person name="Nagai Y."/>
            <person name="Toyoda A."/>
            <person name="Suzuki Y."/>
            <person name="Arimoto A."/>
            <person name="Ishii H."/>
            <person name="Satoh N."/>
            <person name="Nishiyama T."/>
            <person name="Hasebe M."/>
            <person name="Maruyama T."/>
            <person name="Minagawa J."/>
            <person name="Obokata J."/>
            <person name="Shigenobu S."/>
        </authorList>
    </citation>
    <scope>NUCLEOTIDE SEQUENCE [LARGE SCALE GENOMIC DNA]</scope>
</reference>
<organism evidence="2 3">
    <name type="scientific">Plakobranchus ocellatus</name>
    <dbReference type="NCBI Taxonomy" id="259542"/>
    <lineage>
        <taxon>Eukaryota</taxon>
        <taxon>Metazoa</taxon>
        <taxon>Spiralia</taxon>
        <taxon>Lophotrochozoa</taxon>
        <taxon>Mollusca</taxon>
        <taxon>Gastropoda</taxon>
        <taxon>Heterobranchia</taxon>
        <taxon>Euthyneura</taxon>
        <taxon>Panpulmonata</taxon>
        <taxon>Sacoglossa</taxon>
        <taxon>Placobranchoidea</taxon>
        <taxon>Plakobranchidae</taxon>
        <taxon>Plakobranchus</taxon>
    </lineage>
</organism>
<sequence length="66" mass="7479">INEERESGRDHEDVDPKHGKEDPQNQPHVGGNTWAGGVGKRVVKMYSSHDSQFVWNPAYVKTFEEA</sequence>
<dbReference type="Proteomes" id="UP000735302">
    <property type="component" value="Unassembled WGS sequence"/>
</dbReference>
<keyword evidence="3" id="KW-1185">Reference proteome</keyword>
<accession>A0AAV4DMG3</accession>
<name>A0AAV4DMG3_9GAST</name>
<gene>
    <name evidence="2" type="ORF">PoB_007181200</name>
</gene>
<dbReference type="AlphaFoldDB" id="A0AAV4DMG3"/>
<evidence type="ECO:0000256" key="1">
    <source>
        <dbReference type="SAM" id="MobiDB-lite"/>
    </source>
</evidence>
<comment type="caution">
    <text evidence="2">The sequence shown here is derived from an EMBL/GenBank/DDBJ whole genome shotgun (WGS) entry which is preliminary data.</text>
</comment>
<evidence type="ECO:0000313" key="3">
    <source>
        <dbReference type="Proteomes" id="UP000735302"/>
    </source>
</evidence>
<dbReference type="EMBL" id="BLXT01008043">
    <property type="protein sequence ID" value="GFO45307.1"/>
    <property type="molecule type" value="Genomic_DNA"/>
</dbReference>
<feature type="non-terminal residue" evidence="2">
    <location>
        <position position="1"/>
    </location>
</feature>
<feature type="compositionally biased region" description="Basic and acidic residues" evidence="1">
    <location>
        <begin position="1"/>
        <end position="23"/>
    </location>
</feature>